<feature type="transmembrane region" description="Helical" evidence="5">
    <location>
        <begin position="97"/>
        <end position="123"/>
    </location>
</feature>
<keyword evidence="4 5" id="KW-0472">Membrane</keyword>
<keyword evidence="8" id="KW-1185">Reference proteome</keyword>
<feature type="transmembrane region" description="Helical" evidence="5">
    <location>
        <begin position="218"/>
        <end position="241"/>
    </location>
</feature>
<evidence type="ECO:0000313" key="7">
    <source>
        <dbReference type="EMBL" id="CAC5366382.1"/>
    </source>
</evidence>
<reference evidence="7 8" key="1">
    <citation type="submission" date="2020-06" db="EMBL/GenBank/DDBJ databases">
        <authorList>
            <person name="Li R."/>
            <person name="Bekaert M."/>
        </authorList>
    </citation>
    <scope>NUCLEOTIDE SEQUENCE [LARGE SCALE GENOMIC DNA]</scope>
    <source>
        <strain evidence="8">wild</strain>
    </source>
</reference>
<feature type="domain" description="G-protein coupled receptors family 1 profile" evidence="6">
    <location>
        <begin position="113"/>
        <end position="342"/>
    </location>
</feature>
<dbReference type="Gene3D" id="1.20.1070.10">
    <property type="entry name" value="Rhodopsin 7-helix transmembrane proteins"/>
    <property type="match status" value="1"/>
</dbReference>
<gene>
    <name evidence="7" type="ORF">MCOR_6707</name>
</gene>
<protein>
    <recommendedName>
        <fullName evidence="6">G-protein coupled receptors family 1 profile domain-containing protein</fullName>
    </recommendedName>
</protein>
<feature type="transmembrane region" description="Helical" evidence="5">
    <location>
        <begin position="328"/>
        <end position="349"/>
    </location>
</feature>
<keyword evidence="3 5" id="KW-1133">Transmembrane helix</keyword>
<comment type="subcellular location">
    <subcellularLocation>
        <location evidence="1">Membrane</location>
    </subcellularLocation>
</comment>
<evidence type="ECO:0000256" key="2">
    <source>
        <dbReference type="ARBA" id="ARBA00022692"/>
    </source>
</evidence>
<dbReference type="PANTHER" id="PTHR47023:SF1">
    <property type="entry name" value="SEX PEPTIDE RECEPTOR"/>
    <property type="match status" value="1"/>
</dbReference>
<dbReference type="PROSITE" id="PS50262">
    <property type="entry name" value="G_PROTEIN_RECEP_F1_2"/>
    <property type="match status" value="1"/>
</dbReference>
<name>A0A6J8AEV0_MYTCO</name>
<feature type="transmembrane region" description="Helical" evidence="5">
    <location>
        <begin position="180"/>
        <end position="198"/>
    </location>
</feature>
<feature type="transmembrane region" description="Helical" evidence="5">
    <location>
        <begin position="285"/>
        <end position="307"/>
    </location>
</feature>
<evidence type="ECO:0000256" key="4">
    <source>
        <dbReference type="ARBA" id="ARBA00023136"/>
    </source>
</evidence>
<dbReference type="InterPro" id="IPR019427">
    <property type="entry name" value="7TM_GPCR_serpentine_rcpt_Srw"/>
</dbReference>
<feature type="transmembrane region" description="Helical" evidence="5">
    <location>
        <begin position="135"/>
        <end position="160"/>
    </location>
</feature>
<dbReference type="InterPro" id="IPR053071">
    <property type="entry name" value="GPCR1-related_rcpt"/>
</dbReference>
<evidence type="ECO:0000256" key="5">
    <source>
        <dbReference type="SAM" id="Phobius"/>
    </source>
</evidence>
<sequence length="480" mass="54009">MANLSTPRSLTIDLNETSPSNLFITQYNVSSATSRVSTNLFTTPSNASAATSTVLSNLFTIPSNVSSTTSTAVKMDMSNEQIIVVDFRQWYQHGFEIVINAYGIPILTVFNIAMYAFMFFVFIKNSMNSKTHLCLIAIAICDSIGPLFPSIMWVYFFAIRKQLYYLPYEWCRAYHYMTEVLPKIFTTTSFYITILLAAQRYIVLDTLSKRIGSVLKRLFKFCICGLFGLSLLMKGIFFVHYDYFGITVPAFVEENATMQACAMRAPEWIKMTFFEYLAIVQTLEMFIFLVIPCTVLLIFEILLVIAMKKSTAARKKMSANGKIRKENQLTYSTIAITSLSLFQGLFMIFSMSFDFLYLMFGVEIINNNDVRSIITASNISYSVLTPSNISYSVLTPSNISYSILTPSNISYSILTPSNFIITCCLSSEFRNHVKAVFTSSTTRVSRPTDTSKTVSISTVSTSASTVSMSDKSNINYSLPR</sequence>
<dbReference type="SUPFAM" id="SSF81321">
    <property type="entry name" value="Family A G protein-coupled receptor-like"/>
    <property type="match status" value="1"/>
</dbReference>
<evidence type="ECO:0000259" key="6">
    <source>
        <dbReference type="PROSITE" id="PS50262"/>
    </source>
</evidence>
<keyword evidence="2 5" id="KW-0812">Transmembrane</keyword>
<dbReference type="Proteomes" id="UP000507470">
    <property type="component" value="Unassembled WGS sequence"/>
</dbReference>
<evidence type="ECO:0000256" key="3">
    <source>
        <dbReference type="ARBA" id="ARBA00022989"/>
    </source>
</evidence>
<evidence type="ECO:0000313" key="8">
    <source>
        <dbReference type="Proteomes" id="UP000507470"/>
    </source>
</evidence>
<dbReference type="OrthoDB" id="6063116at2759"/>
<dbReference type="GO" id="GO:0016020">
    <property type="term" value="C:membrane"/>
    <property type="evidence" value="ECO:0007669"/>
    <property type="project" value="UniProtKB-SubCell"/>
</dbReference>
<dbReference type="GO" id="GO:0008528">
    <property type="term" value="F:G protein-coupled peptide receptor activity"/>
    <property type="evidence" value="ECO:0007669"/>
    <property type="project" value="InterPro"/>
</dbReference>
<dbReference type="Pfam" id="PF10324">
    <property type="entry name" value="7TM_GPCR_Srw"/>
    <property type="match status" value="1"/>
</dbReference>
<dbReference type="AlphaFoldDB" id="A0A6J8AEV0"/>
<dbReference type="EMBL" id="CACVKT020001241">
    <property type="protein sequence ID" value="CAC5366382.1"/>
    <property type="molecule type" value="Genomic_DNA"/>
</dbReference>
<accession>A0A6J8AEV0</accession>
<dbReference type="PANTHER" id="PTHR47023">
    <property type="entry name" value="SEX PEPTIDE RECEPTOR"/>
    <property type="match status" value="1"/>
</dbReference>
<proteinExistence type="predicted"/>
<organism evidence="7 8">
    <name type="scientific">Mytilus coruscus</name>
    <name type="common">Sea mussel</name>
    <dbReference type="NCBI Taxonomy" id="42192"/>
    <lineage>
        <taxon>Eukaryota</taxon>
        <taxon>Metazoa</taxon>
        <taxon>Spiralia</taxon>
        <taxon>Lophotrochozoa</taxon>
        <taxon>Mollusca</taxon>
        <taxon>Bivalvia</taxon>
        <taxon>Autobranchia</taxon>
        <taxon>Pteriomorphia</taxon>
        <taxon>Mytilida</taxon>
        <taxon>Mytiloidea</taxon>
        <taxon>Mytilidae</taxon>
        <taxon>Mytilinae</taxon>
        <taxon>Mytilus</taxon>
    </lineage>
</organism>
<dbReference type="InterPro" id="IPR017452">
    <property type="entry name" value="GPCR_Rhodpsn_7TM"/>
</dbReference>
<evidence type="ECO:0000256" key="1">
    <source>
        <dbReference type="ARBA" id="ARBA00004370"/>
    </source>
</evidence>